<evidence type="ECO:0000256" key="8">
    <source>
        <dbReference type="ARBA" id="ARBA00022741"/>
    </source>
</evidence>
<dbReference type="InterPro" id="IPR035965">
    <property type="entry name" value="PAS-like_dom_sf"/>
</dbReference>
<dbReference type="GO" id="GO:0005886">
    <property type="term" value="C:plasma membrane"/>
    <property type="evidence" value="ECO:0007669"/>
    <property type="project" value="UniProtKB-SubCell"/>
</dbReference>
<evidence type="ECO:0000256" key="17">
    <source>
        <dbReference type="SAM" id="Phobius"/>
    </source>
</evidence>
<comment type="caution">
    <text evidence="23">The sequence shown here is derived from an EMBL/GenBank/DDBJ whole genome shotgun (WGS) entry which is preliminary data.</text>
</comment>
<evidence type="ECO:0000256" key="9">
    <source>
        <dbReference type="ARBA" id="ARBA00022777"/>
    </source>
</evidence>
<evidence type="ECO:0000256" key="4">
    <source>
        <dbReference type="ARBA" id="ARBA00022475"/>
    </source>
</evidence>
<dbReference type="InterPro" id="IPR003661">
    <property type="entry name" value="HisK_dim/P_dom"/>
</dbReference>
<evidence type="ECO:0000256" key="6">
    <source>
        <dbReference type="ARBA" id="ARBA00022679"/>
    </source>
</evidence>
<dbReference type="SUPFAM" id="SSF47226">
    <property type="entry name" value="Histidine-containing phosphotransfer domain, HPT domain"/>
    <property type="match status" value="1"/>
</dbReference>
<dbReference type="SUPFAM" id="SSF52172">
    <property type="entry name" value="CheY-like"/>
    <property type="match status" value="1"/>
</dbReference>
<dbReference type="InterPro" id="IPR013767">
    <property type="entry name" value="PAS_fold"/>
</dbReference>
<dbReference type="Pfam" id="PF01627">
    <property type="entry name" value="Hpt"/>
    <property type="match status" value="1"/>
</dbReference>
<feature type="transmembrane region" description="Helical" evidence="17">
    <location>
        <begin position="61"/>
        <end position="84"/>
    </location>
</feature>
<comment type="catalytic activity">
    <reaction evidence="1">
        <text>ATP + protein L-histidine = ADP + protein N-phospho-L-histidine.</text>
        <dbReference type="EC" id="2.7.13.3"/>
    </reaction>
</comment>
<evidence type="ECO:0000256" key="10">
    <source>
        <dbReference type="ARBA" id="ARBA00022840"/>
    </source>
</evidence>
<evidence type="ECO:0000259" key="21">
    <source>
        <dbReference type="PROSITE" id="PS50113"/>
    </source>
</evidence>
<dbReference type="FunFam" id="3.30.565.10:FF:000078">
    <property type="entry name" value="Two-component sensor histidine kinase"/>
    <property type="match status" value="1"/>
</dbReference>
<protein>
    <recommendedName>
        <fullName evidence="3">histidine kinase</fullName>
        <ecNumber evidence="3">2.7.13.3</ecNumber>
    </recommendedName>
</protein>
<name>A0A6L5K0K0_RHOTE</name>
<dbReference type="SMART" id="SM00387">
    <property type="entry name" value="HATPase_c"/>
    <property type="match status" value="1"/>
</dbReference>
<feature type="domain" description="Response regulatory" evidence="19">
    <location>
        <begin position="673"/>
        <end position="804"/>
    </location>
</feature>
<dbReference type="Pfam" id="PF13188">
    <property type="entry name" value="PAS_8"/>
    <property type="match status" value="1"/>
</dbReference>
<feature type="modified residue" description="4-aspartylphosphate" evidence="15">
    <location>
        <position position="722"/>
    </location>
</feature>
<dbReference type="EC" id="2.7.13.3" evidence="3"/>
<dbReference type="InterPro" id="IPR036890">
    <property type="entry name" value="HATPase_C_sf"/>
</dbReference>
<feature type="modified residue" description="Phosphohistidine" evidence="14">
    <location>
        <position position="914"/>
    </location>
</feature>
<dbReference type="InterPro" id="IPR036641">
    <property type="entry name" value="HPT_dom_sf"/>
</dbReference>
<dbReference type="InterPro" id="IPR005467">
    <property type="entry name" value="His_kinase_dom"/>
</dbReference>
<evidence type="ECO:0000256" key="7">
    <source>
        <dbReference type="ARBA" id="ARBA00022692"/>
    </source>
</evidence>
<keyword evidence="9" id="KW-0418">Kinase</keyword>
<keyword evidence="4" id="KW-1003">Cell membrane</keyword>
<keyword evidence="8" id="KW-0547">Nucleotide-binding</keyword>
<dbReference type="Gene3D" id="1.20.120.160">
    <property type="entry name" value="HPT domain"/>
    <property type="match status" value="1"/>
</dbReference>
<dbReference type="Gene3D" id="1.10.287.130">
    <property type="match status" value="1"/>
</dbReference>
<keyword evidence="10" id="KW-0067">ATP-binding</keyword>
<feature type="domain" description="HPt" evidence="22">
    <location>
        <begin position="875"/>
        <end position="972"/>
    </location>
</feature>
<dbReference type="Pfam" id="PF02518">
    <property type="entry name" value="HATPase_c"/>
    <property type="match status" value="1"/>
</dbReference>
<organism evidence="23 24">
    <name type="scientific">Rhodocyclus tenuis</name>
    <name type="common">Rhodospirillum tenue</name>
    <dbReference type="NCBI Taxonomy" id="1066"/>
    <lineage>
        <taxon>Bacteria</taxon>
        <taxon>Pseudomonadati</taxon>
        <taxon>Pseudomonadota</taxon>
        <taxon>Betaproteobacteria</taxon>
        <taxon>Rhodocyclales</taxon>
        <taxon>Rhodocyclaceae</taxon>
        <taxon>Rhodocyclus</taxon>
    </lineage>
</organism>
<evidence type="ECO:0000259" key="19">
    <source>
        <dbReference type="PROSITE" id="PS50110"/>
    </source>
</evidence>
<keyword evidence="5 15" id="KW-0597">Phosphoprotein</keyword>
<dbReference type="Proteomes" id="UP000480275">
    <property type="component" value="Unassembled WGS sequence"/>
</dbReference>
<dbReference type="Pfam" id="PF00072">
    <property type="entry name" value="Response_reg"/>
    <property type="match status" value="1"/>
</dbReference>
<feature type="domain" description="PAS" evidence="20">
    <location>
        <begin position="108"/>
        <end position="160"/>
    </location>
</feature>
<dbReference type="SMART" id="SM00448">
    <property type="entry name" value="REC"/>
    <property type="match status" value="1"/>
</dbReference>
<feature type="transmembrane region" description="Helical" evidence="17">
    <location>
        <begin position="28"/>
        <end position="55"/>
    </location>
</feature>
<dbReference type="CDD" id="cd17546">
    <property type="entry name" value="REC_hyHK_CKI1_RcsC-like"/>
    <property type="match status" value="1"/>
</dbReference>
<dbReference type="SMART" id="SM00091">
    <property type="entry name" value="PAS"/>
    <property type="match status" value="2"/>
</dbReference>
<dbReference type="SUPFAM" id="SSF55785">
    <property type="entry name" value="PYP-like sensor domain (PAS domain)"/>
    <property type="match status" value="2"/>
</dbReference>
<evidence type="ECO:0000256" key="15">
    <source>
        <dbReference type="PROSITE-ProRule" id="PRU00169"/>
    </source>
</evidence>
<evidence type="ECO:0000256" key="11">
    <source>
        <dbReference type="ARBA" id="ARBA00022989"/>
    </source>
</evidence>
<dbReference type="InterPro" id="IPR004358">
    <property type="entry name" value="Sig_transdc_His_kin-like_C"/>
</dbReference>
<dbReference type="NCBIfam" id="TIGR00229">
    <property type="entry name" value="sensory_box"/>
    <property type="match status" value="1"/>
</dbReference>
<feature type="region of interest" description="Disordered" evidence="16">
    <location>
        <begin position="972"/>
        <end position="998"/>
    </location>
</feature>
<dbReference type="GO" id="GO:0000155">
    <property type="term" value="F:phosphorelay sensor kinase activity"/>
    <property type="evidence" value="ECO:0007669"/>
    <property type="project" value="InterPro"/>
</dbReference>
<feature type="domain" description="PAC" evidence="21">
    <location>
        <begin position="334"/>
        <end position="389"/>
    </location>
</feature>
<keyword evidence="11 17" id="KW-1133">Transmembrane helix</keyword>
<dbReference type="PROSITE" id="PS50112">
    <property type="entry name" value="PAS"/>
    <property type="match status" value="1"/>
</dbReference>
<dbReference type="Pfam" id="PF00989">
    <property type="entry name" value="PAS"/>
    <property type="match status" value="1"/>
</dbReference>
<keyword evidence="12" id="KW-0902">Two-component regulatory system</keyword>
<dbReference type="Gene3D" id="3.30.450.20">
    <property type="entry name" value="PAS domain"/>
    <property type="match status" value="2"/>
</dbReference>
<dbReference type="EMBL" id="WIXJ01000006">
    <property type="protein sequence ID" value="MQY51998.1"/>
    <property type="molecule type" value="Genomic_DNA"/>
</dbReference>
<dbReference type="PROSITE" id="PS50110">
    <property type="entry name" value="RESPONSE_REGULATORY"/>
    <property type="match status" value="1"/>
</dbReference>
<dbReference type="OrthoDB" id="8552871at2"/>
<feature type="domain" description="Histidine kinase" evidence="18">
    <location>
        <begin position="407"/>
        <end position="635"/>
    </location>
</feature>
<dbReference type="PROSITE" id="PS50113">
    <property type="entry name" value="PAC"/>
    <property type="match status" value="2"/>
</dbReference>
<feature type="region of interest" description="Disordered" evidence="16">
    <location>
        <begin position="738"/>
        <end position="760"/>
    </location>
</feature>
<sequence>MRRAAVHGARALYSPAMKPARLPPSDSIGVRLAVIVFALLLGLLLLLLSLVGYYLPEAQGFALSGVVIAVAASLAGAGVFLLVLRSPLLELKRAASRLRQQDAEIAASQRFFAGMTDALGQGIIASDAEGRCSFINAEGERLLGWVRADLLGRNVHEAVHFRTASGLPLAQDECPLHAPVLARQPFRSDLDAFIRRDGSAFAVSLVSTPLFADGEYVGSVVVFQDISERRDEEERLLAMASRLSALLESMHAGVMLEDEAGRVVIANQSLCSLFAIDAVGGELCGVAAAAVLDEAARLLQRPAQLAELVARAAANAPAALMRGERVVPLGAACALAERELLLADGRVFEVDQAPVFLYPDLPRVEDYRGRLWVFRDISERKKVERQLQHAKELAESASHTKGVFLAAMSHELRTPLNGVVGMTELALETALDAQQRDYLEMVKASADALLSIIDDILDFSKIEAGRLEIERVSFSLRDWLAQTLRPLAVRAAQKGLRLDWHIDESLPDAVLGDPARLRQILINLVGNAIKFTATGSIRVEVAGLAAASDAPVAAATPVALEIAVTDTGMGIAPEKHAEVFAAFTQADSSITRRFGGSGLGLAITRKLVRMMDGEISLDSTPGLGSTFRVRLALARGDASALVAGIPGADSGSPPPESVGAMMAALTSGVRRLRVLVADDTPINQRLASALLEKHGHQVVVADDGEAALACIASEPFDVVLMDIQMPRLDGLDATRALRREEASSRAQESPGQQEARRPSHLPVLALTASVTREMQDECRAAGMDGHLAKPLRAEALFAAIASVLPPLTAEELAALAPREAVSGKSGMVSAATNLAGEAARHLASNAANDPSGAAQVSGDGRASRRALALAQLGGDVALYVQVVEVFRSSLPAARASLDAALARGERGALAREAHSLKSVFGTFADTVGSQLAAGLEAMAERADDVSSPEALTAEVAKLHAALTRLAAELAAENGPGSAGNCDAGASQPDGDHPAASAP</sequence>
<evidence type="ECO:0000256" key="14">
    <source>
        <dbReference type="PROSITE-ProRule" id="PRU00110"/>
    </source>
</evidence>
<dbReference type="InterPro" id="IPR003594">
    <property type="entry name" value="HATPase_dom"/>
</dbReference>
<dbReference type="GO" id="GO:0006355">
    <property type="term" value="P:regulation of DNA-templated transcription"/>
    <property type="evidence" value="ECO:0007669"/>
    <property type="project" value="InterPro"/>
</dbReference>
<evidence type="ECO:0000256" key="1">
    <source>
        <dbReference type="ARBA" id="ARBA00000085"/>
    </source>
</evidence>
<dbReference type="PROSITE" id="PS50894">
    <property type="entry name" value="HPT"/>
    <property type="match status" value="1"/>
</dbReference>
<dbReference type="InterPro" id="IPR011006">
    <property type="entry name" value="CheY-like_superfamily"/>
</dbReference>
<keyword evidence="6" id="KW-0808">Transferase</keyword>
<dbReference type="InterPro" id="IPR001789">
    <property type="entry name" value="Sig_transdc_resp-reg_receiver"/>
</dbReference>
<comment type="subcellular location">
    <subcellularLocation>
        <location evidence="2">Cell membrane</location>
        <topology evidence="2">Multi-pass membrane protein</topology>
    </subcellularLocation>
</comment>
<evidence type="ECO:0000259" key="22">
    <source>
        <dbReference type="PROSITE" id="PS50894"/>
    </source>
</evidence>
<evidence type="ECO:0000256" key="12">
    <source>
        <dbReference type="ARBA" id="ARBA00023012"/>
    </source>
</evidence>
<evidence type="ECO:0000256" key="13">
    <source>
        <dbReference type="ARBA" id="ARBA00023136"/>
    </source>
</evidence>
<keyword evidence="7 17" id="KW-0812">Transmembrane</keyword>
<dbReference type="InterPro" id="IPR000700">
    <property type="entry name" value="PAS-assoc_C"/>
</dbReference>
<dbReference type="PRINTS" id="PR00344">
    <property type="entry name" value="BCTRLSENSOR"/>
</dbReference>
<dbReference type="FunFam" id="1.10.287.130:FF:000002">
    <property type="entry name" value="Two-component osmosensing histidine kinase"/>
    <property type="match status" value="1"/>
</dbReference>
<keyword evidence="13 17" id="KW-0472">Membrane</keyword>
<evidence type="ECO:0000256" key="5">
    <source>
        <dbReference type="ARBA" id="ARBA00022553"/>
    </source>
</evidence>
<feature type="domain" description="PAC" evidence="21">
    <location>
        <begin position="187"/>
        <end position="238"/>
    </location>
</feature>
<evidence type="ECO:0000259" key="18">
    <source>
        <dbReference type="PROSITE" id="PS50109"/>
    </source>
</evidence>
<evidence type="ECO:0000259" key="20">
    <source>
        <dbReference type="PROSITE" id="PS50112"/>
    </source>
</evidence>
<dbReference type="PROSITE" id="PS50109">
    <property type="entry name" value="HIS_KIN"/>
    <property type="match status" value="1"/>
</dbReference>
<dbReference type="SUPFAM" id="SSF55874">
    <property type="entry name" value="ATPase domain of HSP90 chaperone/DNA topoisomerase II/histidine kinase"/>
    <property type="match status" value="1"/>
</dbReference>
<proteinExistence type="predicted"/>
<dbReference type="PANTHER" id="PTHR45339">
    <property type="entry name" value="HYBRID SIGNAL TRANSDUCTION HISTIDINE KINASE J"/>
    <property type="match status" value="1"/>
</dbReference>
<reference evidence="23 24" key="1">
    <citation type="submission" date="2019-10" db="EMBL/GenBank/DDBJ databases">
        <title>Whole-genome sequence of the purple nonsulfur photosynthetic bacterium Rhodocyclus tenuis.</title>
        <authorList>
            <person name="Kyndt J.A."/>
            <person name="Meyer T.E."/>
        </authorList>
    </citation>
    <scope>NUCLEOTIDE SEQUENCE [LARGE SCALE GENOMIC DNA]</scope>
    <source>
        <strain evidence="23 24">DSM 110</strain>
    </source>
</reference>
<dbReference type="PANTHER" id="PTHR45339:SF1">
    <property type="entry name" value="HYBRID SIGNAL TRANSDUCTION HISTIDINE KINASE J"/>
    <property type="match status" value="1"/>
</dbReference>
<evidence type="ECO:0000256" key="16">
    <source>
        <dbReference type="SAM" id="MobiDB-lite"/>
    </source>
</evidence>
<dbReference type="Gene3D" id="3.30.565.10">
    <property type="entry name" value="Histidine kinase-like ATPase, C-terminal domain"/>
    <property type="match status" value="1"/>
</dbReference>
<dbReference type="SMART" id="SM00388">
    <property type="entry name" value="HisKA"/>
    <property type="match status" value="1"/>
</dbReference>
<dbReference type="CDD" id="cd00082">
    <property type="entry name" value="HisKA"/>
    <property type="match status" value="1"/>
</dbReference>
<dbReference type="SUPFAM" id="SSF47384">
    <property type="entry name" value="Homodimeric domain of signal transducing histidine kinase"/>
    <property type="match status" value="1"/>
</dbReference>
<accession>A0A6L5K0K0</accession>
<evidence type="ECO:0000256" key="3">
    <source>
        <dbReference type="ARBA" id="ARBA00012438"/>
    </source>
</evidence>
<dbReference type="GO" id="GO:0005524">
    <property type="term" value="F:ATP binding"/>
    <property type="evidence" value="ECO:0007669"/>
    <property type="project" value="UniProtKB-KW"/>
</dbReference>
<dbReference type="Gene3D" id="3.40.50.2300">
    <property type="match status" value="1"/>
</dbReference>
<dbReference type="InterPro" id="IPR008207">
    <property type="entry name" value="Sig_transdc_His_kin_Hpt_dom"/>
</dbReference>
<dbReference type="Pfam" id="PF00512">
    <property type="entry name" value="HisKA"/>
    <property type="match status" value="1"/>
</dbReference>
<gene>
    <name evidence="23" type="ORF">GHK24_09435</name>
</gene>
<evidence type="ECO:0000256" key="2">
    <source>
        <dbReference type="ARBA" id="ARBA00004651"/>
    </source>
</evidence>
<dbReference type="AlphaFoldDB" id="A0A6L5K0K0"/>
<dbReference type="CDD" id="cd00130">
    <property type="entry name" value="PAS"/>
    <property type="match status" value="1"/>
</dbReference>
<evidence type="ECO:0000313" key="24">
    <source>
        <dbReference type="Proteomes" id="UP000480275"/>
    </source>
</evidence>
<dbReference type="InterPro" id="IPR036097">
    <property type="entry name" value="HisK_dim/P_sf"/>
</dbReference>
<evidence type="ECO:0000313" key="23">
    <source>
        <dbReference type="EMBL" id="MQY51998.1"/>
    </source>
</evidence>
<dbReference type="InterPro" id="IPR000014">
    <property type="entry name" value="PAS"/>
</dbReference>
<dbReference type="CDD" id="cd16922">
    <property type="entry name" value="HATPase_EvgS-ArcB-TorS-like"/>
    <property type="match status" value="1"/>
</dbReference>